<feature type="compositionally biased region" description="Basic and acidic residues" evidence="2">
    <location>
        <begin position="266"/>
        <end position="276"/>
    </location>
</feature>
<evidence type="ECO:0000256" key="2">
    <source>
        <dbReference type="SAM" id="MobiDB-lite"/>
    </source>
</evidence>
<evidence type="ECO:0000256" key="1">
    <source>
        <dbReference type="ARBA" id="ARBA00008330"/>
    </source>
</evidence>
<dbReference type="Gene3D" id="1.20.5.350">
    <property type="match status" value="1"/>
</dbReference>
<keyword evidence="3" id="KW-1185">Reference proteome</keyword>
<sequence length="418" mass="48583">MSEEEEVYSEEEEEEELEDEETVAEEAPTEEKKEEKEEETPAVEEEKPKPRAPPPQEEKPPAELTEAEAAMLAAKKRHEEEEALKMLDYEQRRIAEKEKMEQELRELKEKQERRRAEREEDERQFAERRRQDEERRRKEEEERKAKIDAEKNRKNDERMRRQQMMAGSFAGHSVQPGSGKNFTVEKSDKAAQFGNLAQGTKKKDGMSKEQMEEAKKAFIATVCRAVDVSSLLPNDLKDRIKALHQRITKLESDKYDLEKRQERQEYDMKELHERQRQVARNKALQKGLDPEEAASSLHPPKVTTASKFDRQTDRRSYVDRRIMFEKPFVPKPPTIAHGTARPPSDWGRKDNEELEQLRKNLEPPKYVEQVKAEGEAARPPVAPIPLQLPEKDFEDEEPQPAAAEPAPEAEAGKEVEVA</sequence>
<dbReference type="OrthoDB" id="330499at2759"/>
<feature type="region of interest" description="Disordered" evidence="2">
    <location>
        <begin position="266"/>
        <end position="418"/>
    </location>
</feature>
<dbReference type="GO" id="GO:0006936">
    <property type="term" value="P:muscle contraction"/>
    <property type="evidence" value="ECO:0007669"/>
    <property type="project" value="TreeGrafter"/>
</dbReference>
<dbReference type="PANTHER" id="PTHR11521:SF7">
    <property type="entry name" value="TROPONIN T"/>
    <property type="match status" value="1"/>
</dbReference>
<dbReference type="GO" id="GO:0045214">
    <property type="term" value="P:sarcomere organization"/>
    <property type="evidence" value="ECO:0007669"/>
    <property type="project" value="UniProtKB-ARBA"/>
</dbReference>
<proteinExistence type="inferred from homology"/>
<dbReference type="SUPFAM" id="SSF90250">
    <property type="entry name" value="Troponin coil-coiled subunits"/>
    <property type="match status" value="1"/>
</dbReference>
<dbReference type="GO" id="GO:0005523">
    <property type="term" value="F:tropomyosin binding"/>
    <property type="evidence" value="ECO:0007669"/>
    <property type="project" value="TreeGrafter"/>
</dbReference>
<feature type="compositionally biased region" description="Low complexity" evidence="2">
    <location>
        <begin position="399"/>
        <end position="409"/>
    </location>
</feature>
<name>A0A7I4Z465_HAECO</name>
<dbReference type="FunFam" id="1.20.5.350:FF:000003">
    <property type="entry name" value="Troponin T isoform 5"/>
    <property type="match status" value="1"/>
</dbReference>
<feature type="region of interest" description="Disordered" evidence="2">
    <location>
        <begin position="1"/>
        <end position="79"/>
    </location>
</feature>
<dbReference type="InterPro" id="IPR001978">
    <property type="entry name" value="Troponin"/>
</dbReference>
<comment type="similarity">
    <text evidence="1">Belongs to the troponin T family.</text>
</comment>
<feature type="compositionally biased region" description="Basic and acidic residues" evidence="2">
    <location>
        <begin position="346"/>
        <end position="362"/>
    </location>
</feature>
<dbReference type="GO" id="GO:0005861">
    <property type="term" value="C:troponin complex"/>
    <property type="evidence" value="ECO:0007669"/>
    <property type="project" value="InterPro"/>
</dbReference>
<dbReference type="AlphaFoldDB" id="A0A7I4Z465"/>
<protein>
    <submittedName>
        <fullName evidence="4">Troponin T</fullName>
    </submittedName>
</protein>
<dbReference type="PANTHER" id="PTHR11521">
    <property type="entry name" value="TROPONIN T"/>
    <property type="match status" value="1"/>
</dbReference>
<dbReference type="OMA" id="RIMFEKP"/>
<feature type="compositionally biased region" description="Acidic residues" evidence="2">
    <location>
        <begin position="1"/>
        <end position="28"/>
    </location>
</feature>
<dbReference type="GO" id="GO:0006937">
    <property type="term" value="P:regulation of muscle contraction"/>
    <property type="evidence" value="ECO:0007669"/>
    <property type="project" value="InterPro"/>
</dbReference>
<accession>A0A7I4Z465</accession>
<dbReference type="Proteomes" id="UP000025227">
    <property type="component" value="Unplaced"/>
</dbReference>
<organism evidence="3 4">
    <name type="scientific">Haemonchus contortus</name>
    <name type="common">Barber pole worm</name>
    <dbReference type="NCBI Taxonomy" id="6289"/>
    <lineage>
        <taxon>Eukaryota</taxon>
        <taxon>Metazoa</taxon>
        <taxon>Ecdysozoa</taxon>
        <taxon>Nematoda</taxon>
        <taxon>Chromadorea</taxon>
        <taxon>Rhabditida</taxon>
        <taxon>Rhabditina</taxon>
        <taxon>Rhabditomorpha</taxon>
        <taxon>Strongyloidea</taxon>
        <taxon>Trichostrongylidae</taxon>
        <taxon>Haemonchus</taxon>
    </lineage>
</organism>
<evidence type="ECO:0000313" key="4">
    <source>
        <dbReference type="WBParaSite" id="HCON_00184617-00001"/>
    </source>
</evidence>
<feature type="region of interest" description="Disordered" evidence="2">
    <location>
        <begin position="102"/>
        <end position="160"/>
    </location>
</feature>
<dbReference type="InterPro" id="IPR027707">
    <property type="entry name" value="TNNT"/>
</dbReference>
<dbReference type="WBParaSite" id="HCON_00184617-00001">
    <property type="protein sequence ID" value="HCON_00184617-00001"/>
    <property type="gene ID" value="HCON_00184617"/>
</dbReference>
<feature type="compositionally biased region" description="Basic and acidic residues" evidence="2">
    <location>
        <begin position="307"/>
        <end position="324"/>
    </location>
</feature>
<dbReference type="Pfam" id="PF00992">
    <property type="entry name" value="Troponin"/>
    <property type="match status" value="1"/>
</dbReference>
<evidence type="ECO:0000313" key="3">
    <source>
        <dbReference type="Proteomes" id="UP000025227"/>
    </source>
</evidence>
<dbReference type="InterPro" id="IPR038077">
    <property type="entry name" value="Troponin_sf"/>
</dbReference>
<reference evidence="4" key="1">
    <citation type="submission" date="2020-12" db="UniProtKB">
        <authorList>
            <consortium name="WormBaseParasite"/>
        </authorList>
    </citation>
    <scope>IDENTIFICATION</scope>
    <source>
        <strain evidence="4">MHco3</strain>
    </source>
</reference>
<feature type="compositionally biased region" description="Low complexity" evidence="2">
    <location>
        <begin position="62"/>
        <end position="73"/>
    </location>
</feature>